<evidence type="ECO:0000313" key="2">
    <source>
        <dbReference type="EMBL" id="GFT46104.1"/>
    </source>
</evidence>
<dbReference type="Proteomes" id="UP000887013">
    <property type="component" value="Unassembled WGS sequence"/>
</dbReference>
<keyword evidence="3" id="KW-1185">Reference proteome</keyword>
<accession>A0A8X6P3B2</accession>
<dbReference type="EMBL" id="BMAW01015910">
    <property type="protein sequence ID" value="GFT46104.1"/>
    <property type="molecule type" value="Genomic_DNA"/>
</dbReference>
<proteinExistence type="predicted"/>
<reference evidence="2" key="1">
    <citation type="submission" date="2020-08" db="EMBL/GenBank/DDBJ databases">
        <title>Multicomponent nature underlies the extraordinary mechanical properties of spider dragline silk.</title>
        <authorList>
            <person name="Kono N."/>
            <person name="Nakamura H."/>
            <person name="Mori M."/>
            <person name="Yoshida Y."/>
            <person name="Ohtoshi R."/>
            <person name="Malay A.D."/>
            <person name="Moran D.A.P."/>
            <person name="Tomita M."/>
            <person name="Numata K."/>
            <person name="Arakawa K."/>
        </authorList>
    </citation>
    <scope>NUCLEOTIDE SEQUENCE</scope>
</reference>
<protein>
    <recommendedName>
        <fullName evidence="1">Mutator-like transposase domain-containing protein</fullName>
    </recommendedName>
</protein>
<organism evidence="2 3">
    <name type="scientific">Nephila pilipes</name>
    <name type="common">Giant wood spider</name>
    <name type="synonym">Nephila maculata</name>
    <dbReference type="NCBI Taxonomy" id="299642"/>
    <lineage>
        <taxon>Eukaryota</taxon>
        <taxon>Metazoa</taxon>
        <taxon>Ecdysozoa</taxon>
        <taxon>Arthropoda</taxon>
        <taxon>Chelicerata</taxon>
        <taxon>Arachnida</taxon>
        <taxon>Araneae</taxon>
        <taxon>Araneomorphae</taxon>
        <taxon>Entelegynae</taxon>
        <taxon>Araneoidea</taxon>
        <taxon>Nephilidae</taxon>
        <taxon>Nephila</taxon>
    </lineage>
</organism>
<dbReference type="AlphaFoldDB" id="A0A8X6P3B2"/>
<sequence>MRCIWKGDESAVMFCGIMNLPPPPTKFSKFNNTLLQTAKEIFEESMAEVVREAVEENNGERDITVPVDGSREKRGFSSKNGVVAVTSVDADKYYVKRIITAVVKDLKTFPSSSRQWTALGKGKRRKLYCLHPKNRFSFTYFHGDGFIGCSEQLIPEVGSKYFLFLFLGISSSDLLIL</sequence>
<dbReference type="OrthoDB" id="6427993at2759"/>
<feature type="domain" description="Mutator-like transposase" evidence="1">
    <location>
        <begin position="7"/>
        <end position="92"/>
    </location>
</feature>
<dbReference type="InterPro" id="IPR049012">
    <property type="entry name" value="Mutator_transp_dom"/>
</dbReference>
<gene>
    <name evidence="2" type="primary">AVEN_117246_1</name>
    <name evidence="2" type="ORF">NPIL_457051</name>
</gene>
<name>A0A8X6P3B2_NEPPI</name>
<dbReference type="Pfam" id="PF20700">
    <property type="entry name" value="Mutator"/>
    <property type="match status" value="1"/>
</dbReference>
<evidence type="ECO:0000313" key="3">
    <source>
        <dbReference type="Proteomes" id="UP000887013"/>
    </source>
</evidence>
<comment type="caution">
    <text evidence="2">The sequence shown here is derived from an EMBL/GenBank/DDBJ whole genome shotgun (WGS) entry which is preliminary data.</text>
</comment>
<evidence type="ECO:0000259" key="1">
    <source>
        <dbReference type="Pfam" id="PF20700"/>
    </source>
</evidence>